<keyword evidence="2" id="KW-0378">Hydrolase</keyword>
<dbReference type="SUPFAM" id="SSF53474">
    <property type="entry name" value="alpha/beta-Hydrolases"/>
    <property type="match status" value="1"/>
</dbReference>
<dbReference type="Proteomes" id="UP000800094">
    <property type="component" value="Unassembled WGS sequence"/>
</dbReference>
<dbReference type="InterPro" id="IPR000073">
    <property type="entry name" value="AB_hydrolase_1"/>
</dbReference>
<organism evidence="2 3">
    <name type="scientific">Trematosphaeria pertusa</name>
    <dbReference type="NCBI Taxonomy" id="390896"/>
    <lineage>
        <taxon>Eukaryota</taxon>
        <taxon>Fungi</taxon>
        <taxon>Dikarya</taxon>
        <taxon>Ascomycota</taxon>
        <taxon>Pezizomycotina</taxon>
        <taxon>Dothideomycetes</taxon>
        <taxon>Pleosporomycetidae</taxon>
        <taxon>Pleosporales</taxon>
        <taxon>Massarineae</taxon>
        <taxon>Trematosphaeriaceae</taxon>
        <taxon>Trematosphaeria</taxon>
    </lineage>
</organism>
<accession>A0A6A6HZC6</accession>
<dbReference type="EMBL" id="ML987206">
    <property type="protein sequence ID" value="KAF2243062.1"/>
    <property type="molecule type" value="Genomic_DNA"/>
</dbReference>
<name>A0A6A6HZC6_9PLEO</name>
<dbReference type="InterPro" id="IPR050266">
    <property type="entry name" value="AB_hydrolase_sf"/>
</dbReference>
<sequence length="418" mass="47089">MSSENFIVTERWSPCQHIREYPQSVKRDDAALFLSVKEYRPRDRLDASDGAITIIATHGNGFPKECYEALWDELLKAAQGFEIRAIWIAEHANQGASYKRNEEVLGDDPNWLDHSRDLLLLVNHFRDRMKAPFVGVAHSMGCAMMANLALIHPRLFHSLVLIEPVIQNCHPAGPNAALFTSLRQEKWESRAKAEAQIRKNPLFKSMDPRILRAYLTYGLRDTEDGGVRLATPRAQEAWSYVRSNFQPLPGDTSTAEARSRERLLSPNLSPGSEPSMEVFMREESLHVYESLPHLRPRALFIYGASSHINVETMREKHISRTGTGRGGNGGVADGGVEMKIIDNASHLVVFEKPVEIARDISEWVGKEVVRWKEEKEFFATFESGKSKNDGKELSDKWIASVKKGASIPRSKAKDAAKL</sequence>
<dbReference type="GeneID" id="54579499"/>
<dbReference type="Gene3D" id="3.40.50.1820">
    <property type="entry name" value="alpha/beta hydrolase"/>
    <property type="match status" value="1"/>
</dbReference>
<dbReference type="InterPro" id="IPR029058">
    <property type="entry name" value="AB_hydrolase_fold"/>
</dbReference>
<dbReference type="PANTHER" id="PTHR43798:SF33">
    <property type="entry name" value="HYDROLASE, PUTATIVE (AFU_ORTHOLOGUE AFUA_2G14860)-RELATED"/>
    <property type="match status" value="1"/>
</dbReference>
<dbReference type="AlphaFoldDB" id="A0A6A6HZC6"/>
<evidence type="ECO:0000313" key="3">
    <source>
        <dbReference type="Proteomes" id="UP000800094"/>
    </source>
</evidence>
<dbReference type="PANTHER" id="PTHR43798">
    <property type="entry name" value="MONOACYLGLYCEROL LIPASE"/>
    <property type="match status" value="1"/>
</dbReference>
<proteinExistence type="predicted"/>
<keyword evidence="3" id="KW-1185">Reference proteome</keyword>
<dbReference type="OrthoDB" id="94039at2759"/>
<protein>
    <submittedName>
        <fullName evidence="2">Alpha/beta-hydrolase</fullName>
    </submittedName>
</protein>
<feature type="domain" description="AB hydrolase-1" evidence="1">
    <location>
        <begin position="57"/>
        <end position="358"/>
    </location>
</feature>
<evidence type="ECO:0000259" key="1">
    <source>
        <dbReference type="Pfam" id="PF12697"/>
    </source>
</evidence>
<dbReference type="GO" id="GO:0016787">
    <property type="term" value="F:hydrolase activity"/>
    <property type="evidence" value="ECO:0007669"/>
    <property type="project" value="UniProtKB-KW"/>
</dbReference>
<dbReference type="GO" id="GO:0016020">
    <property type="term" value="C:membrane"/>
    <property type="evidence" value="ECO:0007669"/>
    <property type="project" value="TreeGrafter"/>
</dbReference>
<dbReference type="Pfam" id="PF12697">
    <property type="entry name" value="Abhydrolase_6"/>
    <property type="match status" value="1"/>
</dbReference>
<dbReference type="RefSeq" id="XP_033678066.1">
    <property type="nucleotide sequence ID" value="XM_033826169.1"/>
</dbReference>
<evidence type="ECO:0000313" key="2">
    <source>
        <dbReference type="EMBL" id="KAF2243062.1"/>
    </source>
</evidence>
<reference evidence="2" key="1">
    <citation type="journal article" date="2020" name="Stud. Mycol.">
        <title>101 Dothideomycetes genomes: a test case for predicting lifestyles and emergence of pathogens.</title>
        <authorList>
            <person name="Haridas S."/>
            <person name="Albert R."/>
            <person name="Binder M."/>
            <person name="Bloem J."/>
            <person name="Labutti K."/>
            <person name="Salamov A."/>
            <person name="Andreopoulos B."/>
            <person name="Baker S."/>
            <person name="Barry K."/>
            <person name="Bills G."/>
            <person name="Bluhm B."/>
            <person name="Cannon C."/>
            <person name="Castanera R."/>
            <person name="Culley D."/>
            <person name="Daum C."/>
            <person name="Ezra D."/>
            <person name="Gonzalez J."/>
            <person name="Henrissat B."/>
            <person name="Kuo A."/>
            <person name="Liang C."/>
            <person name="Lipzen A."/>
            <person name="Lutzoni F."/>
            <person name="Magnuson J."/>
            <person name="Mondo S."/>
            <person name="Nolan M."/>
            <person name="Ohm R."/>
            <person name="Pangilinan J."/>
            <person name="Park H.-J."/>
            <person name="Ramirez L."/>
            <person name="Alfaro M."/>
            <person name="Sun H."/>
            <person name="Tritt A."/>
            <person name="Yoshinaga Y."/>
            <person name="Zwiers L.-H."/>
            <person name="Turgeon B."/>
            <person name="Goodwin S."/>
            <person name="Spatafora J."/>
            <person name="Crous P."/>
            <person name="Grigoriev I."/>
        </authorList>
    </citation>
    <scope>NUCLEOTIDE SEQUENCE</scope>
    <source>
        <strain evidence="2">CBS 122368</strain>
    </source>
</reference>
<gene>
    <name evidence="2" type="ORF">BU26DRAFT_493969</name>
</gene>